<dbReference type="AlphaFoldDB" id="A0A9Q3BTE2"/>
<proteinExistence type="predicted"/>
<dbReference type="EMBL" id="AVOT02002657">
    <property type="protein sequence ID" value="MBW0471094.1"/>
    <property type="molecule type" value="Genomic_DNA"/>
</dbReference>
<evidence type="ECO:0000313" key="1">
    <source>
        <dbReference type="EMBL" id="MBW0471094.1"/>
    </source>
</evidence>
<evidence type="ECO:0000313" key="2">
    <source>
        <dbReference type="Proteomes" id="UP000765509"/>
    </source>
</evidence>
<evidence type="ECO:0008006" key="3">
    <source>
        <dbReference type="Google" id="ProtNLM"/>
    </source>
</evidence>
<dbReference type="OrthoDB" id="2687688at2759"/>
<sequence length="167" mass="18109">MTGRQPYGFHEEYNFGTLLGMCDNDFKQVVCTTQGGFLHIYEMIQNSPLFKNQTNCPQLCVSLQLALTSEQLGCNGKGASLGFLARSYGISRGSVVSSSQRVIEVLLALGPQLVKWPNEGRQSHISASMAGEGFPGCVGFLDGTTIPLFQRPGLDGEVFMISKNNAH</sequence>
<gene>
    <name evidence="1" type="ORF">O181_010809</name>
</gene>
<reference evidence="1" key="1">
    <citation type="submission" date="2021-03" db="EMBL/GenBank/DDBJ databases">
        <title>Draft genome sequence of rust myrtle Austropuccinia psidii MF-1, a brazilian biotype.</title>
        <authorList>
            <person name="Quecine M.C."/>
            <person name="Pachon D.M.R."/>
            <person name="Bonatelli M.L."/>
            <person name="Correr F.H."/>
            <person name="Franceschini L.M."/>
            <person name="Leite T.F."/>
            <person name="Margarido G.R.A."/>
            <person name="Almeida C.A."/>
            <person name="Ferrarezi J.A."/>
            <person name="Labate C.A."/>
        </authorList>
    </citation>
    <scope>NUCLEOTIDE SEQUENCE</scope>
    <source>
        <strain evidence="1">MF-1</strain>
    </source>
</reference>
<comment type="caution">
    <text evidence="1">The sequence shown here is derived from an EMBL/GenBank/DDBJ whole genome shotgun (WGS) entry which is preliminary data.</text>
</comment>
<dbReference type="Proteomes" id="UP000765509">
    <property type="component" value="Unassembled WGS sequence"/>
</dbReference>
<organism evidence="1 2">
    <name type="scientific">Austropuccinia psidii MF-1</name>
    <dbReference type="NCBI Taxonomy" id="1389203"/>
    <lineage>
        <taxon>Eukaryota</taxon>
        <taxon>Fungi</taxon>
        <taxon>Dikarya</taxon>
        <taxon>Basidiomycota</taxon>
        <taxon>Pucciniomycotina</taxon>
        <taxon>Pucciniomycetes</taxon>
        <taxon>Pucciniales</taxon>
        <taxon>Sphaerophragmiaceae</taxon>
        <taxon>Austropuccinia</taxon>
    </lineage>
</organism>
<accession>A0A9Q3BTE2</accession>
<name>A0A9Q3BTE2_9BASI</name>
<keyword evidence="2" id="KW-1185">Reference proteome</keyword>
<protein>
    <recommendedName>
        <fullName evidence="3">DDE Tnp4 domain-containing protein</fullName>
    </recommendedName>
</protein>